<proteinExistence type="predicted"/>
<keyword evidence="4" id="KW-1185">Reference proteome</keyword>
<dbReference type="EMBL" id="JBHSGW010000027">
    <property type="protein sequence ID" value="MFC4740712.1"/>
    <property type="molecule type" value="Genomic_DNA"/>
</dbReference>
<dbReference type="PANTHER" id="PTHR46558:SF11">
    <property type="entry name" value="HTH-TYPE TRANSCRIPTIONAL REGULATOR XRE"/>
    <property type="match status" value="1"/>
</dbReference>
<dbReference type="PROSITE" id="PS50943">
    <property type="entry name" value="HTH_CROC1"/>
    <property type="match status" value="1"/>
</dbReference>
<dbReference type="InterPro" id="IPR001387">
    <property type="entry name" value="Cro/C1-type_HTH"/>
</dbReference>
<evidence type="ECO:0000256" key="1">
    <source>
        <dbReference type="ARBA" id="ARBA00023125"/>
    </source>
</evidence>
<dbReference type="RefSeq" id="WP_379742636.1">
    <property type="nucleotide sequence ID" value="NZ_JBHSGW010000027.1"/>
</dbReference>
<dbReference type="SMART" id="SM00530">
    <property type="entry name" value="HTH_XRE"/>
    <property type="match status" value="1"/>
</dbReference>
<dbReference type="Proteomes" id="UP001595885">
    <property type="component" value="Unassembled WGS sequence"/>
</dbReference>
<accession>A0ABV9P522</accession>
<dbReference type="SUPFAM" id="SSF47413">
    <property type="entry name" value="lambda repressor-like DNA-binding domains"/>
    <property type="match status" value="1"/>
</dbReference>
<organism evidence="3 4">
    <name type="scientific">Flavobacterium ponti</name>
    <dbReference type="NCBI Taxonomy" id="665133"/>
    <lineage>
        <taxon>Bacteria</taxon>
        <taxon>Pseudomonadati</taxon>
        <taxon>Bacteroidota</taxon>
        <taxon>Flavobacteriia</taxon>
        <taxon>Flavobacteriales</taxon>
        <taxon>Flavobacteriaceae</taxon>
        <taxon>Flavobacterium</taxon>
    </lineage>
</organism>
<dbReference type="CDD" id="cd00093">
    <property type="entry name" value="HTH_XRE"/>
    <property type="match status" value="1"/>
</dbReference>
<sequence length="113" mass="13067">MEVGTKIQKLREQRKITQQEFGNIIGVSQVTVANWEKGKTIKHTHLKEIADNFDIPIDFLLDNNKKIKIIQKNKDTSKDNINGYEITINTPSTLITELFNKLDNMIELLKKDN</sequence>
<comment type="caution">
    <text evidence="3">The sequence shown here is derived from an EMBL/GenBank/DDBJ whole genome shotgun (WGS) entry which is preliminary data.</text>
</comment>
<gene>
    <name evidence="3" type="ORF">ACFO3U_11980</name>
</gene>
<dbReference type="PANTHER" id="PTHR46558">
    <property type="entry name" value="TRACRIPTIONAL REGULATORY PROTEIN-RELATED-RELATED"/>
    <property type="match status" value="1"/>
</dbReference>
<keyword evidence="1" id="KW-0238">DNA-binding</keyword>
<name>A0ABV9P522_9FLAO</name>
<reference evidence="4" key="1">
    <citation type="journal article" date="2019" name="Int. J. Syst. Evol. Microbiol.">
        <title>The Global Catalogue of Microorganisms (GCM) 10K type strain sequencing project: providing services to taxonomists for standard genome sequencing and annotation.</title>
        <authorList>
            <consortium name="The Broad Institute Genomics Platform"/>
            <consortium name="The Broad Institute Genome Sequencing Center for Infectious Disease"/>
            <person name="Wu L."/>
            <person name="Ma J."/>
        </authorList>
    </citation>
    <scope>NUCLEOTIDE SEQUENCE [LARGE SCALE GENOMIC DNA]</scope>
    <source>
        <strain evidence="4">CCUG 50349</strain>
    </source>
</reference>
<evidence type="ECO:0000259" key="2">
    <source>
        <dbReference type="PROSITE" id="PS50943"/>
    </source>
</evidence>
<dbReference type="InterPro" id="IPR010982">
    <property type="entry name" value="Lambda_DNA-bd_dom_sf"/>
</dbReference>
<dbReference type="Pfam" id="PF01381">
    <property type="entry name" value="HTH_3"/>
    <property type="match status" value="1"/>
</dbReference>
<feature type="domain" description="HTH cro/C1-type" evidence="2">
    <location>
        <begin position="7"/>
        <end position="60"/>
    </location>
</feature>
<evidence type="ECO:0000313" key="4">
    <source>
        <dbReference type="Proteomes" id="UP001595885"/>
    </source>
</evidence>
<evidence type="ECO:0000313" key="3">
    <source>
        <dbReference type="EMBL" id="MFC4740712.1"/>
    </source>
</evidence>
<dbReference type="Gene3D" id="1.10.260.40">
    <property type="entry name" value="lambda repressor-like DNA-binding domains"/>
    <property type="match status" value="1"/>
</dbReference>
<protein>
    <submittedName>
        <fullName evidence="3">Helix-turn-helix domain-containing protein</fullName>
    </submittedName>
</protein>